<comment type="caution">
    <text evidence="1">The sequence shown here is derived from an EMBL/GenBank/DDBJ whole genome shotgun (WGS) entry which is preliminary data.</text>
</comment>
<dbReference type="EMBL" id="AHCJ01000113">
    <property type="protein sequence ID" value="EOQ55857.1"/>
    <property type="molecule type" value="Genomic_DNA"/>
</dbReference>
<protein>
    <recommendedName>
        <fullName evidence="3">HTH cro/C1-type domain-containing protein</fullName>
    </recommendedName>
</protein>
<dbReference type="InterPro" id="IPR047705">
    <property type="entry name" value="AimR-like"/>
</dbReference>
<evidence type="ECO:0008006" key="3">
    <source>
        <dbReference type="Google" id="ProtNLM"/>
    </source>
</evidence>
<reference evidence="1 2" key="1">
    <citation type="submission" date="2013-01" db="EMBL/GenBank/DDBJ databases">
        <title>The Genome Sequence of Bacillus cereus TIAC219.</title>
        <authorList>
            <consortium name="The Broad Institute Genome Sequencing Platform"/>
            <consortium name="The Broad Institute Genome Sequencing Center for Infectious Disease"/>
            <person name="Feldgarden M."/>
            <person name="Van der Auwera G.A."/>
            <person name="Mahillon J."/>
            <person name="Duprez V."/>
            <person name="Timmery S."/>
            <person name="Mattelet C."/>
            <person name="Dierick K."/>
            <person name="Sun M."/>
            <person name="Yu Z."/>
            <person name="Zhu L."/>
            <person name="Hu X."/>
            <person name="Shank E.B."/>
            <person name="Swiecicka I."/>
            <person name="Hansen B.M."/>
            <person name="Andrup L."/>
            <person name="Walker B."/>
            <person name="Young S.K."/>
            <person name="Zeng Q."/>
            <person name="Gargeya S."/>
            <person name="Fitzgerald M."/>
            <person name="Haas B."/>
            <person name="Abouelleil A."/>
            <person name="Alvarado L."/>
            <person name="Arachchi H.M."/>
            <person name="Berlin A.M."/>
            <person name="Chapman S.B."/>
            <person name="Dewar J."/>
            <person name="Goldberg J."/>
            <person name="Griggs A."/>
            <person name="Gujja S."/>
            <person name="Hansen M."/>
            <person name="Howarth C."/>
            <person name="Imamovic A."/>
            <person name="Larimer J."/>
            <person name="McCowan C."/>
            <person name="Murphy C."/>
            <person name="Neiman D."/>
            <person name="Pearson M."/>
            <person name="Priest M."/>
            <person name="Roberts A."/>
            <person name="Saif S."/>
            <person name="Shea T."/>
            <person name="Sisk P."/>
            <person name="Sykes S."/>
            <person name="Wortman J."/>
            <person name="Nusbaum C."/>
            <person name="Birren B."/>
        </authorList>
    </citation>
    <scope>NUCLEOTIDE SEQUENCE [LARGE SCALE GENOMIC DNA]</scope>
    <source>
        <strain evidence="1 2">TIAC219</strain>
    </source>
</reference>
<proteinExistence type="predicted"/>
<organism evidence="1 2">
    <name type="scientific">Bacillus cereus TIAC219</name>
    <dbReference type="NCBI Taxonomy" id="718222"/>
    <lineage>
        <taxon>Bacteria</taxon>
        <taxon>Bacillati</taxon>
        <taxon>Bacillota</taxon>
        <taxon>Bacilli</taxon>
        <taxon>Bacillales</taxon>
        <taxon>Bacillaceae</taxon>
        <taxon>Bacillus</taxon>
        <taxon>Bacillus cereus group</taxon>
    </lineage>
</organism>
<name>A0ABC9SPA1_BACCE</name>
<accession>A0ABC9SPA1</accession>
<dbReference type="NCBIfam" id="NF038310">
    <property type="entry name" value="lysogeny_AimR"/>
    <property type="match status" value="1"/>
</dbReference>
<sequence>MDTFSLLLEIHSDMKKKGIIDIKIQNELKVSKGLVSQYFSGKTKIPFFNFLKLVRYVYEEDSIVQSYILRFCEATTKPLNLCIAMEFASSQSNIELLTAVVNRGKTFGNRMVKEWAKHYDFLCERSKGTLKGEKLFKKISKSPVKATYDEMKILKSIILMYSFSDMQEFTSLIKTVPDLEDEQCIPEDQDEKVEKTVQDLKESYFKNAYDIRTKELQLVANLMDNNIAVVREIGEAVIQRESSKEFPRFLASIYEFLGISYMFEDTYKSQLLVQKGIEILKNEKTNRFDDKIAECQQTLDFIQIDYGVDLDKINPVDLGEKAHLAIKKGEIEKGIRILNKLKKDNGYWTPFQWYYMGLATGDEYYFRESTKCFEQHGNRFYIQIPMRFIK</sequence>
<evidence type="ECO:0000313" key="2">
    <source>
        <dbReference type="Proteomes" id="UP000014060"/>
    </source>
</evidence>
<dbReference type="Pfam" id="PF22871">
    <property type="entry name" value="AimR"/>
    <property type="match status" value="1"/>
</dbReference>
<evidence type="ECO:0000313" key="1">
    <source>
        <dbReference type="EMBL" id="EOQ55857.1"/>
    </source>
</evidence>
<gene>
    <name evidence="1" type="ORF">IAY_06521</name>
</gene>
<dbReference type="Proteomes" id="UP000014060">
    <property type="component" value="Unassembled WGS sequence"/>
</dbReference>
<dbReference type="RefSeq" id="WP_000379361.1">
    <property type="nucleotide sequence ID" value="NZ_KB976023.1"/>
</dbReference>
<dbReference type="AlphaFoldDB" id="A0ABC9SPA1"/>